<dbReference type="GO" id="GO:0005737">
    <property type="term" value="C:cytoplasm"/>
    <property type="evidence" value="ECO:0007669"/>
    <property type="project" value="UniProtKB-SubCell"/>
</dbReference>
<evidence type="ECO:0000256" key="6">
    <source>
        <dbReference type="ARBA" id="ARBA00023101"/>
    </source>
</evidence>
<comment type="subcellular location">
    <subcellularLocation>
        <location evidence="1">Cytoplasm</location>
    </subcellularLocation>
</comment>
<keyword evidence="7" id="KW-0456">Lyase</keyword>
<dbReference type="GO" id="GO:0033981">
    <property type="term" value="F:D-dopachrome decarboxylase activity"/>
    <property type="evidence" value="ECO:0007669"/>
    <property type="project" value="UniProtKB-EC"/>
</dbReference>
<evidence type="ECO:0000256" key="5">
    <source>
        <dbReference type="ARBA" id="ARBA00022990"/>
    </source>
</evidence>
<keyword evidence="12" id="KW-1185">Reference proteome</keyword>
<comment type="similarity">
    <text evidence="2">Belongs to the MIF family.</text>
</comment>
<evidence type="ECO:0000256" key="7">
    <source>
        <dbReference type="ARBA" id="ARBA00023239"/>
    </source>
</evidence>
<sequence>MSLVSHKKKERTWLALSCNTGYSHQSSLSNQGARQKGPVEKKTIPAHGRPLGPITKGKRECKRAQQCSSRTALCLLSQIKIAVANFTFGTGREEVGQEEPWGFRRKHGKIGPKFLCFIQFNTLHYNVQTLTQLISEVCLLWPCQDIYIYLEFVCSAFCEKYFQIHRVCVLSLFSHHKILHVMPVGVFYTNVPDKDVPENFEVDLSKILAEILSKPLERILINVIPGQRMAYGGTSEPACWLNLWSIGVFDKERNPAYATKLYPFITESLGIKSEK</sequence>
<dbReference type="AlphaFoldDB" id="A0A4Y2GM01"/>
<comment type="function">
    <text evidence="8">Tautomerization of D-dopachrome with decarboxylation to give 5,6-dihydroxyindole (DHI).</text>
</comment>
<dbReference type="Pfam" id="PF01187">
    <property type="entry name" value="MIF"/>
    <property type="match status" value="1"/>
</dbReference>
<proteinExistence type="inferred from homology"/>
<name>A0A4Y2GM01_ARAVE</name>
<dbReference type="EC" id="4.1.1.84" evidence="9"/>
<keyword evidence="4" id="KW-0963">Cytoplasm</keyword>
<dbReference type="InterPro" id="IPR001398">
    <property type="entry name" value="Macrophage_inhib_fac"/>
</dbReference>
<dbReference type="GO" id="GO:0005615">
    <property type="term" value="C:extracellular space"/>
    <property type="evidence" value="ECO:0007669"/>
    <property type="project" value="TreeGrafter"/>
</dbReference>
<dbReference type="Proteomes" id="UP000499080">
    <property type="component" value="Unassembled WGS sequence"/>
</dbReference>
<dbReference type="SUPFAM" id="SSF55331">
    <property type="entry name" value="Tautomerase/MIF"/>
    <property type="match status" value="1"/>
</dbReference>
<feature type="compositionally biased region" description="Polar residues" evidence="10">
    <location>
        <begin position="22"/>
        <end position="33"/>
    </location>
</feature>
<evidence type="ECO:0000313" key="11">
    <source>
        <dbReference type="EMBL" id="GBM53735.1"/>
    </source>
</evidence>
<dbReference type="PANTHER" id="PTHR11954">
    <property type="entry name" value="D-DOPACHROME DECARBOXYLASE"/>
    <property type="match status" value="1"/>
</dbReference>
<reference evidence="11 12" key="1">
    <citation type="journal article" date="2019" name="Sci. Rep.">
        <title>Orb-weaving spider Araneus ventricosus genome elucidates the spidroin gene catalogue.</title>
        <authorList>
            <person name="Kono N."/>
            <person name="Nakamura H."/>
            <person name="Ohtoshi R."/>
            <person name="Moran D.A.P."/>
            <person name="Shinohara A."/>
            <person name="Yoshida Y."/>
            <person name="Fujiwara M."/>
            <person name="Mori M."/>
            <person name="Tomita M."/>
            <person name="Arakawa K."/>
        </authorList>
    </citation>
    <scope>NUCLEOTIDE SEQUENCE [LARGE SCALE GENOMIC DNA]</scope>
</reference>
<evidence type="ECO:0000256" key="1">
    <source>
        <dbReference type="ARBA" id="ARBA00004496"/>
    </source>
</evidence>
<evidence type="ECO:0000256" key="9">
    <source>
        <dbReference type="ARBA" id="ARBA00038884"/>
    </source>
</evidence>
<evidence type="ECO:0000313" key="12">
    <source>
        <dbReference type="Proteomes" id="UP000499080"/>
    </source>
</evidence>
<dbReference type="PANTHER" id="PTHR11954:SF22">
    <property type="entry name" value="D-DOPACHROME DECARBOXYLASE"/>
    <property type="match status" value="1"/>
</dbReference>
<evidence type="ECO:0000256" key="4">
    <source>
        <dbReference type="ARBA" id="ARBA00022490"/>
    </source>
</evidence>
<evidence type="ECO:0000256" key="8">
    <source>
        <dbReference type="ARBA" id="ARBA00037460"/>
    </source>
</evidence>
<evidence type="ECO:0000256" key="10">
    <source>
        <dbReference type="SAM" id="MobiDB-lite"/>
    </source>
</evidence>
<dbReference type="EMBL" id="BGPR01001431">
    <property type="protein sequence ID" value="GBM53735.1"/>
    <property type="molecule type" value="Genomic_DNA"/>
</dbReference>
<accession>A0A4Y2GM01</accession>
<keyword evidence="5" id="KW-0007">Acetylation</keyword>
<dbReference type="GO" id="GO:0050178">
    <property type="term" value="F:phenylpyruvate tautomerase activity"/>
    <property type="evidence" value="ECO:0007669"/>
    <property type="project" value="TreeGrafter"/>
</dbReference>
<comment type="subunit">
    <text evidence="3">Homotrimer.</text>
</comment>
<dbReference type="GO" id="GO:0042438">
    <property type="term" value="P:melanin biosynthetic process"/>
    <property type="evidence" value="ECO:0007669"/>
    <property type="project" value="UniProtKB-KW"/>
</dbReference>
<dbReference type="InterPro" id="IPR014347">
    <property type="entry name" value="Tautomerase/MIF_sf"/>
</dbReference>
<dbReference type="Gene3D" id="3.30.429.10">
    <property type="entry name" value="Macrophage Migration Inhibitory Factor"/>
    <property type="match status" value="1"/>
</dbReference>
<feature type="region of interest" description="Disordered" evidence="10">
    <location>
        <begin position="22"/>
        <end position="57"/>
    </location>
</feature>
<keyword evidence="6" id="KW-0470">Melanin biosynthesis</keyword>
<comment type="caution">
    <text evidence="11">The sequence shown here is derived from an EMBL/GenBank/DDBJ whole genome shotgun (WGS) entry which is preliminary data.</text>
</comment>
<protein>
    <recommendedName>
        <fullName evidence="9">D-dopachrome decarboxylase</fullName>
        <ecNumber evidence="9">4.1.1.84</ecNumber>
    </recommendedName>
</protein>
<organism evidence="11 12">
    <name type="scientific">Araneus ventricosus</name>
    <name type="common">Orbweaver spider</name>
    <name type="synonym">Epeira ventricosa</name>
    <dbReference type="NCBI Taxonomy" id="182803"/>
    <lineage>
        <taxon>Eukaryota</taxon>
        <taxon>Metazoa</taxon>
        <taxon>Ecdysozoa</taxon>
        <taxon>Arthropoda</taxon>
        <taxon>Chelicerata</taxon>
        <taxon>Arachnida</taxon>
        <taxon>Araneae</taxon>
        <taxon>Araneomorphae</taxon>
        <taxon>Entelegynae</taxon>
        <taxon>Araneoidea</taxon>
        <taxon>Araneidae</taxon>
        <taxon>Araneus</taxon>
    </lineage>
</organism>
<evidence type="ECO:0000256" key="2">
    <source>
        <dbReference type="ARBA" id="ARBA00005851"/>
    </source>
</evidence>
<evidence type="ECO:0000256" key="3">
    <source>
        <dbReference type="ARBA" id="ARBA00011233"/>
    </source>
</evidence>
<gene>
    <name evidence="11" type="ORF">AVEN_159540_1</name>
</gene>
<dbReference type="OrthoDB" id="6080988at2759"/>